<protein>
    <submittedName>
        <fullName evidence="1">Uncharacterized protein</fullName>
    </submittedName>
</protein>
<evidence type="ECO:0000313" key="2">
    <source>
        <dbReference type="Proteomes" id="UP000535589"/>
    </source>
</evidence>
<evidence type="ECO:0000313" key="1">
    <source>
        <dbReference type="EMBL" id="NLS11719.1"/>
    </source>
</evidence>
<keyword evidence="2" id="KW-1185">Reference proteome</keyword>
<accession>A0A7X8TNA1</accession>
<comment type="caution">
    <text evidence="1">The sequence shown here is derived from an EMBL/GenBank/DDBJ whole genome shotgun (WGS) entry which is preliminary data.</text>
</comment>
<reference evidence="1 2" key="1">
    <citation type="submission" date="2020-04" db="EMBL/GenBank/DDBJ databases">
        <title>Vibrio sp. SM6, a novel species isolated from seawater.</title>
        <authorList>
            <person name="Wang X."/>
        </authorList>
    </citation>
    <scope>NUCLEOTIDE SEQUENCE [LARGE SCALE GENOMIC DNA]</scope>
    <source>
        <strain evidence="1 2">SM6</strain>
    </source>
</reference>
<dbReference type="AlphaFoldDB" id="A0A7X8TNA1"/>
<proteinExistence type="predicted"/>
<sequence>MKQFLLGALCVVAMIQCSSLMETKLEEESLMIAGMYSYCYTVTQEDVFLSGLIEHKEIHDKKHGETDKLDLDRGSKLFKQANGNDYHKQVEVCRTNLRMIESE</sequence>
<dbReference type="Proteomes" id="UP000535589">
    <property type="component" value="Unassembled WGS sequence"/>
</dbReference>
<organism evidence="1 2">
    <name type="scientific">Vibrio agarilyticus</name>
    <dbReference type="NCBI Taxonomy" id="2726741"/>
    <lineage>
        <taxon>Bacteria</taxon>
        <taxon>Pseudomonadati</taxon>
        <taxon>Pseudomonadota</taxon>
        <taxon>Gammaproteobacteria</taxon>
        <taxon>Vibrionales</taxon>
        <taxon>Vibrionaceae</taxon>
        <taxon>Vibrio</taxon>
    </lineage>
</organism>
<gene>
    <name evidence="1" type="ORF">HGP28_02300</name>
</gene>
<name>A0A7X8TNA1_9VIBR</name>
<dbReference type="RefSeq" id="WP_168834832.1">
    <property type="nucleotide sequence ID" value="NZ_JABAIK010000002.1"/>
</dbReference>
<dbReference type="EMBL" id="JABAIK010000002">
    <property type="protein sequence ID" value="NLS11719.1"/>
    <property type="molecule type" value="Genomic_DNA"/>
</dbReference>